<comment type="cofactor">
    <cofactor evidence="6">
        <name>Zn(2+)</name>
        <dbReference type="ChEBI" id="CHEBI:29105"/>
    </cofactor>
    <text evidence="6">Binds 1 zinc ion.</text>
</comment>
<dbReference type="GO" id="GO:0006508">
    <property type="term" value="P:proteolysis"/>
    <property type="evidence" value="ECO:0007669"/>
    <property type="project" value="UniProtKB-KW"/>
</dbReference>
<dbReference type="GO" id="GO:0046872">
    <property type="term" value="F:metal ion binding"/>
    <property type="evidence" value="ECO:0007669"/>
    <property type="project" value="UniProtKB-UniRule"/>
</dbReference>
<keyword evidence="5 6" id="KW-0482">Metalloprotease</keyword>
<evidence type="ECO:0000256" key="5">
    <source>
        <dbReference type="ARBA" id="ARBA00023049"/>
    </source>
</evidence>
<feature type="domain" description="Peptidase M3A/M3B catalytic" evidence="9">
    <location>
        <begin position="227"/>
        <end position="606"/>
    </location>
</feature>
<keyword evidence="8" id="KW-0732">Signal</keyword>
<dbReference type="Gene3D" id="1.10.1370.20">
    <property type="entry name" value="Oligoendopeptidase f, C-terminal domain"/>
    <property type="match status" value="1"/>
</dbReference>
<dbReference type="SUPFAM" id="SSF55486">
    <property type="entry name" value="Metalloproteases ('zincins'), catalytic domain"/>
    <property type="match status" value="1"/>
</dbReference>
<evidence type="ECO:0000256" key="3">
    <source>
        <dbReference type="ARBA" id="ARBA00022801"/>
    </source>
</evidence>
<keyword evidence="7" id="KW-0175">Coiled coil</keyword>
<dbReference type="Proteomes" id="UP000561326">
    <property type="component" value="Unassembled WGS sequence"/>
</dbReference>
<proteinExistence type="inferred from homology"/>
<reference evidence="11 12" key="1">
    <citation type="submission" date="2020-04" db="EMBL/GenBank/DDBJ databases">
        <authorList>
            <person name="Hitch T.C.A."/>
            <person name="Wylensek D."/>
            <person name="Clavel T."/>
        </authorList>
    </citation>
    <scope>NUCLEOTIDE SEQUENCE [LARGE SCALE GENOMIC DNA]</scope>
    <source>
        <strain evidence="11 12">WB01_D5_05</strain>
    </source>
</reference>
<keyword evidence="3 6" id="KW-0378">Hydrolase</keyword>
<keyword evidence="4 6" id="KW-0862">Zinc</keyword>
<evidence type="ECO:0000256" key="2">
    <source>
        <dbReference type="ARBA" id="ARBA00022723"/>
    </source>
</evidence>
<dbReference type="InterPro" id="IPR042088">
    <property type="entry name" value="OligoPept_F_C"/>
</dbReference>
<comment type="function">
    <text evidence="6">Has oligopeptidase activity and degrades a variety of small bioactive peptides.</text>
</comment>
<dbReference type="Pfam" id="PF08439">
    <property type="entry name" value="Peptidase_M3_N"/>
    <property type="match status" value="1"/>
</dbReference>
<dbReference type="GO" id="GO:0004222">
    <property type="term" value="F:metalloendopeptidase activity"/>
    <property type="evidence" value="ECO:0007669"/>
    <property type="project" value="UniProtKB-UniRule"/>
</dbReference>
<evidence type="ECO:0000256" key="1">
    <source>
        <dbReference type="ARBA" id="ARBA00022670"/>
    </source>
</evidence>
<dbReference type="InterPro" id="IPR013647">
    <property type="entry name" value="OligopepF_N_dom"/>
</dbReference>
<dbReference type="InterPro" id="IPR001567">
    <property type="entry name" value="Pept_M3A_M3B_dom"/>
</dbReference>
<feature type="domain" description="Oligopeptidase F N-terminal" evidence="10">
    <location>
        <begin position="137"/>
        <end position="206"/>
    </location>
</feature>
<sequence length="630" mass="71793">MRKIRFGALTGFACVLLLLCQFWPLQAVAGQTQVNAPDTWDVSRLYPDDAAWETDIRDVEKEIGGLSAYKGKLANAKQLYAMLNQEEHVMRKLEKAYTYAQLLFDTDTASSENQRRLDKVRQVAQKLTLVTSFTASELGAMDDAKLRKIYGQEKRLTRYKRHISELRKEQAHILSEKEERLLALTSEIAGVAGQTYRYLLDADLMFPAIEGMNGKKISINRTNYASLLTSPNRELRRRAFEAMYGTYKQYENTFASLLQGEVRKHIVYAKARNYPSARYAALHATDIPESVYDNVISTVRRRVALLHRYTALRKKLLGVPIVHKYDLYVPLFPDTKREYSLDEAKKMIREGLAPLGPDYRRRLDEAFTNRWMDVYSRKNKTGGAYQTAVYGYPPYVLLNYHGRLDDVLTMSHELGHAMHSYYANETQDYLNAGYGVFVAEVASTVNESMLLRGWIAQAKEPEKKAALLNRYLDTFQSTLFTQTLLAEFERDIHRASETGETLTADYLDRQYRRLVGEYYGPSLAVDPLVGAEWARIPHFYKNFYVYQYATGFSAATALADGLLKGEGKAQERYLAFLKTGGAKPSLDVLAQAGVNLRDPGVISRALDVFEQSLEELERLADKLSRPNNAE</sequence>
<dbReference type="PANTHER" id="PTHR11804">
    <property type="entry name" value="PROTEASE M3 THIMET OLIGOPEPTIDASE-RELATED"/>
    <property type="match status" value="1"/>
</dbReference>
<feature type="coiled-coil region" evidence="7">
    <location>
        <begin position="66"/>
        <end position="96"/>
    </location>
</feature>
<feature type="chain" id="PRO_5032522715" description="Oligopeptidase F" evidence="8">
    <location>
        <begin position="30"/>
        <end position="630"/>
    </location>
</feature>
<keyword evidence="1 6" id="KW-0645">Protease</keyword>
<evidence type="ECO:0000256" key="4">
    <source>
        <dbReference type="ARBA" id="ARBA00022833"/>
    </source>
</evidence>
<dbReference type="EC" id="3.4.24.-" evidence="6"/>
<dbReference type="InterPro" id="IPR045090">
    <property type="entry name" value="Pept_M3A_M3B"/>
</dbReference>
<evidence type="ECO:0000259" key="9">
    <source>
        <dbReference type="Pfam" id="PF01432"/>
    </source>
</evidence>
<evidence type="ECO:0000256" key="8">
    <source>
        <dbReference type="SAM" id="SignalP"/>
    </source>
</evidence>
<evidence type="ECO:0000256" key="7">
    <source>
        <dbReference type="SAM" id="Coils"/>
    </source>
</evidence>
<dbReference type="GO" id="GO:0006518">
    <property type="term" value="P:peptide metabolic process"/>
    <property type="evidence" value="ECO:0007669"/>
    <property type="project" value="TreeGrafter"/>
</dbReference>
<name>A0A848CVL7_ANEAE</name>
<dbReference type="NCBIfam" id="TIGR00181">
    <property type="entry name" value="pepF"/>
    <property type="match status" value="1"/>
</dbReference>
<dbReference type="Gene3D" id="1.10.287.830">
    <property type="entry name" value="putative peptidase helix hairpin domain like"/>
    <property type="match status" value="1"/>
</dbReference>
<dbReference type="PANTHER" id="PTHR11804:SF84">
    <property type="entry name" value="SACCHAROLYSIN"/>
    <property type="match status" value="1"/>
</dbReference>
<organism evidence="11 12">
    <name type="scientific">Aneurinibacillus aneurinilyticus</name>
    <name type="common">Bacillus aneurinolyticus</name>
    <dbReference type="NCBI Taxonomy" id="1391"/>
    <lineage>
        <taxon>Bacteria</taxon>
        <taxon>Bacillati</taxon>
        <taxon>Bacillota</taxon>
        <taxon>Bacilli</taxon>
        <taxon>Bacillales</taxon>
        <taxon>Paenibacillaceae</taxon>
        <taxon>Aneurinibacillus group</taxon>
        <taxon>Aneurinibacillus</taxon>
    </lineage>
</organism>
<protein>
    <recommendedName>
        <fullName evidence="6">Oligopeptidase F</fullName>
        <ecNumber evidence="6">3.4.24.-</ecNumber>
    </recommendedName>
</protein>
<dbReference type="InterPro" id="IPR004438">
    <property type="entry name" value="Peptidase_M3B"/>
</dbReference>
<dbReference type="Pfam" id="PF01432">
    <property type="entry name" value="Peptidase_M3"/>
    <property type="match status" value="1"/>
</dbReference>
<evidence type="ECO:0000313" key="11">
    <source>
        <dbReference type="EMBL" id="NME97582.1"/>
    </source>
</evidence>
<evidence type="ECO:0000313" key="12">
    <source>
        <dbReference type="Proteomes" id="UP000561326"/>
    </source>
</evidence>
<dbReference type="Gene3D" id="1.20.140.70">
    <property type="entry name" value="Oligopeptidase f, N-terminal domain"/>
    <property type="match status" value="1"/>
</dbReference>
<gene>
    <name evidence="11" type="primary">pepF</name>
    <name evidence="11" type="ORF">HF838_04830</name>
</gene>
<accession>A0A848CVL7</accession>
<evidence type="ECO:0000259" key="10">
    <source>
        <dbReference type="Pfam" id="PF08439"/>
    </source>
</evidence>
<comment type="caution">
    <text evidence="11">The sequence shown here is derived from an EMBL/GenBank/DDBJ whole genome shotgun (WGS) entry which is preliminary data.</text>
</comment>
<dbReference type="AlphaFoldDB" id="A0A848CVL7"/>
<dbReference type="CDD" id="cd09608">
    <property type="entry name" value="M3B_PepF"/>
    <property type="match status" value="1"/>
</dbReference>
<dbReference type="EMBL" id="JABAGO010000005">
    <property type="protein sequence ID" value="NME97582.1"/>
    <property type="molecule type" value="Genomic_DNA"/>
</dbReference>
<comment type="similarity">
    <text evidence="6">Belongs to the peptidase M3B family.</text>
</comment>
<keyword evidence="2 6" id="KW-0479">Metal-binding</keyword>
<evidence type="ECO:0000256" key="6">
    <source>
        <dbReference type="RuleBase" id="RU368091"/>
    </source>
</evidence>
<dbReference type="RefSeq" id="WP_168974654.1">
    <property type="nucleotide sequence ID" value="NZ_CAMJCG010000080.1"/>
</dbReference>
<feature type="signal peptide" evidence="8">
    <location>
        <begin position="1"/>
        <end position="29"/>
    </location>
</feature>